<dbReference type="Pfam" id="PF00034">
    <property type="entry name" value="Cytochrom_C"/>
    <property type="match status" value="1"/>
</dbReference>
<evidence type="ECO:0000256" key="2">
    <source>
        <dbReference type="ARBA" id="ARBA00022723"/>
    </source>
</evidence>
<evidence type="ECO:0000256" key="1">
    <source>
        <dbReference type="ARBA" id="ARBA00022617"/>
    </source>
</evidence>
<dbReference type="GO" id="GO:0020037">
    <property type="term" value="F:heme binding"/>
    <property type="evidence" value="ECO:0007669"/>
    <property type="project" value="InterPro"/>
</dbReference>
<name>A0A6I2KU81_9BURK</name>
<evidence type="ECO:0000256" key="5">
    <source>
        <dbReference type="SAM" id="MobiDB-lite"/>
    </source>
</evidence>
<dbReference type="Proteomes" id="UP000433309">
    <property type="component" value="Unassembled WGS sequence"/>
</dbReference>
<keyword evidence="6" id="KW-0732">Signal</keyword>
<evidence type="ECO:0000256" key="4">
    <source>
        <dbReference type="PROSITE-ProRule" id="PRU00433"/>
    </source>
</evidence>
<keyword evidence="1 4" id="KW-0349">Heme</keyword>
<dbReference type="Gene3D" id="1.10.760.10">
    <property type="entry name" value="Cytochrome c-like domain"/>
    <property type="match status" value="1"/>
</dbReference>
<accession>A0A6I2KU81</accession>
<keyword evidence="9" id="KW-1185">Reference proteome</keyword>
<reference evidence="8 9" key="1">
    <citation type="submission" date="2019-11" db="EMBL/GenBank/DDBJ databases">
        <title>Novel species isolated from a subtropical stream in China.</title>
        <authorList>
            <person name="Lu H."/>
        </authorList>
    </citation>
    <scope>NUCLEOTIDE SEQUENCE [LARGE SCALE GENOMIC DNA]</scope>
    <source>
        <strain evidence="8 9">FT80W</strain>
    </source>
</reference>
<evidence type="ECO:0000313" key="8">
    <source>
        <dbReference type="EMBL" id="MRW89231.1"/>
    </source>
</evidence>
<sequence>MNKRSLIYTLALLGCCAGPLPASAAPDGAALFQQTCAACHGADGTGIPGLAPPLANPELWSTLGPQAPRYLAQVMTGGLSGTITSAGVTYSALVMPPQSQISAADLALISGYVLGTLNGGKLYPSQAEIEDARAQPLPRSELRQWRNGKKP</sequence>
<protein>
    <submittedName>
        <fullName evidence="8">C-type cytochrome</fullName>
    </submittedName>
</protein>
<dbReference type="EMBL" id="WKJK01000002">
    <property type="protein sequence ID" value="MRW89231.1"/>
    <property type="molecule type" value="Genomic_DNA"/>
</dbReference>
<dbReference type="InterPro" id="IPR036909">
    <property type="entry name" value="Cyt_c-like_dom_sf"/>
</dbReference>
<gene>
    <name evidence="8" type="ORF">GJ699_04465</name>
</gene>
<dbReference type="AlphaFoldDB" id="A0A6I2KU81"/>
<dbReference type="RefSeq" id="WP_154373510.1">
    <property type="nucleotide sequence ID" value="NZ_WKJK01000002.1"/>
</dbReference>
<dbReference type="PROSITE" id="PS51257">
    <property type="entry name" value="PROKAR_LIPOPROTEIN"/>
    <property type="match status" value="1"/>
</dbReference>
<dbReference type="GO" id="GO:0046872">
    <property type="term" value="F:metal ion binding"/>
    <property type="evidence" value="ECO:0007669"/>
    <property type="project" value="UniProtKB-KW"/>
</dbReference>
<evidence type="ECO:0000313" key="9">
    <source>
        <dbReference type="Proteomes" id="UP000433309"/>
    </source>
</evidence>
<dbReference type="PROSITE" id="PS51007">
    <property type="entry name" value="CYTC"/>
    <property type="match status" value="1"/>
</dbReference>
<organism evidence="8 9">
    <name type="scientific">Duganella guangzhouensis</name>
    <dbReference type="NCBI Taxonomy" id="2666084"/>
    <lineage>
        <taxon>Bacteria</taxon>
        <taxon>Pseudomonadati</taxon>
        <taxon>Pseudomonadota</taxon>
        <taxon>Betaproteobacteria</taxon>
        <taxon>Burkholderiales</taxon>
        <taxon>Oxalobacteraceae</taxon>
        <taxon>Telluria group</taxon>
        <taxon>Duganella</taxon>
    </lineage>
</organism>
<comment type="caution">
    <text evidence="8">The sequence shown here is derived from an EMBL/GenBank/DDBJ whole genome shotgun (WGS) entry which is preliminary data.</text>
</comment>
<proteinExistence type="predicted"/>
<dbReference type="InterPro" id="IPR009056">
    <property type="entry name" value="Cyt_c-like_dom"/>
</dbReference>
<feature type="chain" id="PRO_5026046770" evidence="6">
    <location>
        <begin position="25"/>
        <end position="151"/>
    </location>
</feature>
<evidence type="ECO:0000256" key="6">
    <source>
        <dbReference type="SAM" id="SignalP"/>
    </source>
</evidence>
<evidence type="ECO:0000259" key="7">
    <source>
        <dbReference type="PROSITE" id="PS51007"/>
    </source>
</evidence>
<evidence type="ECO:0000256" key="3">
    <source>
        <dbReference type="ARBA" id="ARBA00023004"/>
    </source>
</evidence>
<dbReference type="SUPFAM" id="SSF46626">
    <property type="entry name" value="Cytochrome c"/>
    <property type="match status" value="1"/>
</dbReference>
<feature type="region of interest" description="Disordered" evidence="5">
    <location>
        <begin position="130"/>
        <end position="151"/>
    </location>
</feature>
<feature type="signal peptide" evidence="6">
    <location>
        <begin position="1"/>
        <end position="24"/>
    </location>
</feature>
<dbReference type="GO" id="GO:0009055">
    <property type="term" value="F:electron transfer activity"/>
    <property type="evidence" value="ECO:0007669"/>
    <property type="project" value="InterPro"/>
</dbReference>
<feature type="domain" description="Cytochrome c" evidence="7">
    <location>
        <begin position="23"/>
        <end position="117"/>
    </location>
</feature>
<keyword evidence="3 4" id="KW-0408">Iron</keyword>
<keyword evidence="2 4" id="KW-0479">Metal-binding</keyword>